<organism evidence="16 17">
    <name type="scientific">Peribacillus saganii</name>
    <dbReference type="NCBI Taxonomy" id="2303992"/>
    <lineage>
        <taxon>Bacteria</taxon>
        <taxon>Bacillati</taxon>
        <taxon>Bacillota</taxon>
        <taxon>Bacilli</taxon>
        <taxon>Bacillales</taxon>
        <taxon>Bacillaceae</taxon>
        <taxon>Peribacillus</taxon>
    </lineage>
</organism>
<keyword evidence="5 14" id="KW-0808">Transferase</keyword>
<dbReference type="GO" id="GO:0005524">
    <property type="term" value="F:ATP binding"/>
    <property type="evidence" value="ECO:0007669"/>
    <property type="project" value="UniProtKB-UniRule"/>
</dbReference>
<gene>
    <name evidence="16" type="ORF">D0469_02130</name>
</gene>
<comment type="similarity">
    <text evidence="14">Belongs to the ribF family.</text>
</comment>
<dbReference type="InterPro" id="IPR023468">
    <property type="entry name" value="Riboflavin_kinase"/>
</dbReference>
<dbReference type="Proteomes" id="UP000264541">
    <property type="component" value="Unassembled WGS sequence"/>
</dbReference>
<evidence type="ECO:0000256" key="4">
    <source>
        <dbReference type="ARBA" id="ARBA00022643"/>
    </source>
</evidence>
<evidence type="ECO:0000256" key="2">
    <source>
        <dbReference type="ARBA" id="ARBA00005201"/>
    </source>
</evidence>
<comment type="caution">
    <text evidence="16">The sequence shown here is derived from an EMBL/GenBank/DDBJ whole genome shotgun (WGS) entry which is preliminary data.</text>
</comment>
<evidence type="ECO:0000313" key="17">
    <source>
        <dbReference type="Proteomes" id="UP000264541"/>
    </source>
</evidence>
<keyword evidence="6 14" id="KW-0548">Nucleotidyltransferase</keyword>
<evidence type="ECO:0000256" key="6">
    <source>
        <dbReference type="ARBA" id="ARBA00022695"/>
    </source>
</evidence>
<dbReference type="InterPro" id="IPR015864">
    <property type="entry name" value="FAD_synthase"/>
</dbReference>
<feature type="domain" description="Riboflavin kinase" evidence="15">
    <location>
        <begin position="185"/>
        <end position="312"/>
    </location>
</feature>
<keyword evidence="3 14" id="KW-0285">Flavoprotein</keyword>
<dbReference type="NCBIfam" id="NF004161">
    <property type="entry name" value="PRK05627.1-4"/>
    <property type="match status" value="1"/>
</dbReference>
<dbReference type="SMART" id="SM00904">
    <property type="entry name" value="Flavokinase"/>
    <property type="match status" value="1"/>
</dbReference>
<dbReference type="UniPathway" id="UPA00276">
    <property type="reaction ID" value="UER00406"/>
</dbReference>
<evidence type="ECO:0000259" key="15">
    <source>
        <dbReference type="SMART" id="SM00904"/>
    </source>
</evidence>
<accession>A0A372LU42</accession>
<dbReference type="PANTHER" id="PTHR22749">
    <property type="entry name" value="RIBOFLAVIN KINASE/FMN ADENYLYLTRANSFERASE"/>
    <property type="match status" value="1"/>
</dbReference>
<evidence type="ECO:0000256" key="13">
    <source>
        <dbReference type="ARBA" id="ARBA00049494"/>
    </source>
</evidence>
<comment type="pathway">
    <text evidence="2 14">Cofactor biosynthesis; FMN biosynthesis; FMN from riboflavin (ATP route): step 1/1.</text>
</comment>
<dbReference type="Pfam" id="PF01687">
    <property type="entry name" value="Flavokinase"/>
    <property type="match status" value="1"/>
</dbReference>
<keyword evidence="17" id="KW-1185">Reference proteome</keyword>
<dbReference type="EC" id="2.7.7.2" evidence="14"/>
<dbReference type="CDD" id="cd02064">
    <property type="entry name" value="FAD_synthetase_N"/>
    <property type="match status" value="1"/>
</dbReference>
<comment type="catalytic activity">
    <reaction evidence="12 14">
        <text>riboflavin + ATP = FMN + ADP + H(+)</text>
        <dbReference type="Rhea" id="RHEA:14357"/>
        <dbReference type="ChEBI" id="CHEBI:15378"/>
        <dbReference type="ChEBI" id="CHEBI:30616"/>
        <dbReference type="ChEBI" id="CHEBI:57986"/>
        <dbReference type="ChEBI" id="CHEBI:58210"/>
        <dbReference type="ChEBI" id="CHEBI:456216"/>
        <dbReference type="EC" id="2.7.1.26"/>
    </reaction>
</comment>
<evidence type="ECO:0000256" key="7">
    <source>
        <dbReference type="ARBA" id="ARBA00022741"/>
    </source>
</evidence>
<dbReference type="FunFam" id="3.40.50.620:FF:000021">
    <property type="entry name" value="Riboflavin biosynthesis protein"/>
    <property type="match status" value="1"/>
</dbReference>
<dbReference type="InterPro" id="IPR014729">
    <property type="entry name" value="Rossmann-like_a/b/a_fold"/>
</dbReference>
<dbReference type="AlphaFoldDB" id="A0A372LU42"/>
<evidence type="ECO:0000256" key="8">
    <source>
        <dbReference type="ARBA" id="ARBA00022777"/>
    </source>
</evidence>
<evidence type="ECO:0000256" key="12">
    <source>
        <dbReference type="ARBA" id="ARBA00047880"/>
    </source>
</evidence>
<dbReference type="SUPFAM" id="SSF82114">
    <property type="entry name" value="Riboflavin kinase-like"/>
    <property type="match status" value="1"/>
</dbReference>
<dbReference type="GO" id="GO:0008531">
    <property type="term" value="F:riboflavin kinase activity"/>
    <property type="evidence" value="ECO:0007669"/>
    <property type="project" value="UniProtKB-UniRule"/>
</dbReference>
<evidence type="ECO:0000313" key="16">
    <source>
        <dbReference type="EMBL" id="RFU71332.1"/>
    </source>
</evidence>
<dbReference type="PANTHER" id="PTHR22749:SF6">
    <property type="entry name" value="RIBOFLAVIN KINASE"/>
    <property type="match status" value="1"/>
</dbReference>
<dbReference type="GO" id="GO:0003919">
    <property type="term" value="F:FMN adenylyltransferase activity"/>
    <property type="evidence" value="ECO:0007669"/>
    <property type="project" value="UniProtKB-UniRule"/>
</dbReference>
<comment type="catalytic activity">
    <reaction evidence="13 14">
        <text>FMN + ATP + H(+) = FAD + diphosphate</text>
        <dbReference type="Rhea" id="RHEA:17237"/>
        <dbReference type="ChEBI" id="CHEBI:15378"/>
        <dbReference type="ChEBI" id="CHEBI:30616"/>
        <dbReference type="ChEBI" id="CHEBI:33019"/>
        <dbReference type="ChEBI" id="CHEBI:57692"/>
        <dbReference type="ChEBI" id="CHEBI:58210"/>
        <dbReference type="EC" id="2.7.7.2"/>
    </reaction>
</comment>
<dbReference type="OrthoDB" id="9803667at2"/>
<dbReference type="SUPFAM" id="SSF52374">
    <property type="entry name" value="Nucleotidylyl transferase"/>
    <property type="match status" value="1"/>
</dbReference>
<dbReference type="InterPro" id="IPR023465">
    <property type="entry name" value="Riboflavin_kinase_dom_sf"/>
</dbReference>
<name>A0A372LU42_9BACI</name>
<dbReference type="InterPro" id="IPR002606">
    <property type="entry name" value="Riboflavin_kinase_bac"/>
</dbReference>
<evidence type="ECO:0000256" key="11">
    <source>
        <dbReference type="ARBA" id="ARBA00023268"/>
    </source>
</evidence>
<comment type="pathway">
    <text evidence="1 14">Cofactor biosynthesis; FAD biosynthesis; FAD from FMN: step 1/1.</text>
</comment>
<dbReference type="PIRSF" id="PIRSF004491">
    <property type="entry name" value="FAD_Synth"/>
    <property type="match status" value="1"/>
</dbReference>
<keyword evidence="9 14" id="KW-0274">FAD</keyword>
<keyword evidence="4 14" id="KW-0288">FMN</keyword>
<dbReference type="EMBL" id="QVTE01000005">
    <property type="protein sequence ID" value="RFU71332.1"/>
    <property type="molecule type" value="Genomic_DNA"/>
</dbReference>
<dbReference type="EC" id="2.7.1.26" evidence="14"/>
<dbReference type="GO" id="GO:0006747">
    <property type="term" value="P:FAD biosynthetic process"/>
    <property type="evidence" value="ECO:0007669"/>
    <property type="project" value="UniProtKB-UniRule"/>
</dbReference>
<dbReference type="Gene3D" id="2.40.30.30">
    <property type="entry name" value="Riboflavin kinase-like"/>
    <property type="match status" value="1"/>
</dbReference>
<keyword evidence="7 14" id="KW-0547">Nucleotide-binding</keyword>
<dbReference type="InterPro" id="IPR015865">
    <property type="entry name" value="Riboflavin_kinase_bac/euk"/>
</dbReference>
<evidence type="ECO:0000256" key="9">
    <source>
        <dbReference type="ARBA" id="ARBA00022827"/>
    </source>
</evidence>
<evidence type="ECO:0000256" key="10">
    <source>
        <dbReference type="ARBA" id="ARBA00022840"/>
    </source>
</evidence>
<dbReference type="UniPathway" id="UPA00277">
    <property type="reaction ID" value="UER00407"/>
</dbReference>
<sequence>MEVIKIEHPHDFTADAFPPLVLALGFFDGVHFGHQKVIESAKQEAEAKGLKTGVMTFDPHPSAVLGRDVQHVHYITPIQDKAAIMEQLGVDYLFIVQFTKAFAELLPQQFVDRYIIALNVKHVVAGFDYSYGRLGKGTMETMPFHSRSKFTHTVVEEHSLADEKISSTRLRTVLKEGRMDEFKALTGRFYTTCGEVIHGEKRGSKLGFPTANLGLDQNYLLPATGVYAVKIRIKGIWYLGVCNVGYKPTFHEVQPDQPSVEVHVLDFSGDIYGEMVELEWHKYLRNEQKFNGLQELVSQIHTDKRRAEDYFREIAD</sequence>
<evidence type="ECO:0000256" key="5">
    <source>
        <dbReference type="ARBA" id="ARBA00022679"/>
    </source>
</evidence>
<dbReference type="Gene3D" id="3.40.50.620">
    <property type="entry name" value="HUPs"/>
    <property type="match status" value="1"/>
</dbReference>
<dbReference type="GO" id="GO:0009398">
    <property type="term" value="P:FMN biosynthetic process"/>
    <property type="evidence" value="ECO:0007669"/>
    <property type="project" value="UniProtKB-UniRule"/>
</dbReference>
<evidence type="ECO:0000256" key="1">
    <source>
        <dbReference type="ARBA" id="ARBA00004726"/>
    </source>
</evidence>
<keyword evidence="8 14" id="KW-0418">Kinase</keyword>
<keyword evidence="10 14" id="KW-0067">ATP-binding</keyword>
<protein>
    <recommendedName>
        <fullName evidence="14">Riboflavin biosynthesis protein</fullName>
    </recommendedName>
    <domain>
        <recommendedName>
            <fullName evidence="14">Riboflavin kinase</fullName>
            <ecNumber evidence="14">2.7.1.26</ecNumber>
        </recommendedName>
        <alternativeName>
            <fullName evidence="14">Flavokinase</fullName>
        </alternativeName>
    </domain>
    <domain>
        <recommendedName>
            <fullName evidence="14">FMN adenylyltransferase</fullName>
            <ecNumber evidence="14">2.7.7.2</ecNumber>
        </recommendedName>
        <alternativeName>
            <fullName evidence="14">FAD pyrophosphorylase</fullName>
        </alternativeName>
        <alternativeName>
            <fullName evidence="14">FAD synthase</fullName>
        </alternativeName>
    </domain>
</protein>
<dbReference type="Pfam" id="PF06574">
    <property type="entry name" value="FAD_syn"/>
    <property type="match status" value="1"/>
</dbReference>
<keyword evidence="11" id="KW-0511">Multifunctional enzyme</keyword>
<reference evidence="16 17" key="1">
    <citation type="submission" date="2018-08" db="EMBL/GenBank/DDBJ databases">
        <title>Bacillus chawlae sp. nov., Bacillus glennii sp. nov., and Bacillus saganii sp. nov. Isolated from the Vehicle Assembly Building at Kennedy Space Center where the Viking Spacecraft were Assembled.</title>
        <authorList>
            <person name="Seuylemezian A."/>
            <person name="Vaishampayan P."/>
        </authorList>
    </citation>
    <scope>NUCLEOTIDE SEQUENCE [LARGE SCALE GENOMIC DNA]</scope>
    <source>
        <strain evidence="16 17">V47-23a</strain>
    </source>
</reference>
<dbReference type="RefSeq" id="WP_117325013.1">
    <property type="nucleotide sequence ID" value="NZ_QVTE01000005.1"/>
</dbReference>
<dbReference type="GO" id="GO:0009231">
    <property type="term" value="P:riboflavin biosynthetic process"/>
    <property type="evidence" value="ECO:0007669"/>
    <property type="project" value="InterPro"/>
</dbReference>
<dbReference type="FunFam" id="2.40.30.30:FF:000004">
    <property type="entry name" value="Riboflavin biosynthesis protein"/>
    <property type="match status" value="1"/>
</dbReference>
<dbReference type="NCBIfam" id="TIGR00083">
    <property type="entry name" value="ribF"/>
    <property type="match status" value="1"/>
</dbReference>
<proteinExistence type="inferred from homology"/>
<evidence type="ECO:0000256" key="14">
    <source>
        <dbReference type="PIRNR" id="PIRNR004491"/>
    </source>
</evidence>
<dbReference type="NCBIfam" id="NF004162">
    <property type="entry name" value="PRK05627.1-5"/>
    <property type="match status" value="1"/>
</dbReference>
<evidence type="ECO:0000256" key="3">
    <source>
        <dbReference type="ARBA" id="ARBA00022630"/>
    </source>
</evidence>